<organism evidence="3 4">
    <name type="scientific">Tunturiibacter empetritectus</name>
    <dbReference type="NCBI Taxonomy" id="3069691"/>
    <lineage>
        <taxon>Bacteria</taxon>
        <taxon>Pseudomonadati</taxon>
        <taxon>Acidobacteriota</taxon>
        <taxon>Terriglobia</taxon>
        <taxon>Terriglobales</taxon>
        <taxon>Acidobacteriaceae</taxon>
        <taxon>Tunturiibacter</taxon>
    </lineage>
</organism>
<evidence type="ECO:0000256" key="1">
    <source>
        <dbReference type="ARBA" id="ARBA00023152"/>
    </source>
</evidence>
<dbReference type="AlphaFoldDB" id="A0A7W8IL46"/>
<evidence type="ECO:0000313" key="3">
    <source>
        <dbReference type="EMBL" id="MBB5319157.1"/>
    </source>
</evidence>
<keyword evidence="2" id="KW-0413">Isomerase</keyword>
<dbReference type="Proteomes" id="UP000568106">
    <property type="component" value="Unassembled WGS sequence"/>
</dbReference>
<accession>A0A7W8IL46</accession>
<keyword evidence="4" id="KW-1185">Reference proteome</keyword>
<dbReference type="GO" id="GO:0005737">
    <property type="term" value="C:cytoplasm"/>
    <property type="evidence" value="ECO:0007669"/>
    <property type="project" value="TreeGrafter"/>
</dbReference>
<dbReference type="EMBL" id="JACHDY010000006">
    <property type="protein sequence ID" value="MBB5319157.1"/>
    <property type="molecule type" value="Genomic_DNA"/>
</dbReference>
<evidence type="ECO:0000313" key="4">
    <source>
        <dbReference type="Proteomes" id="UP000568106"/>
    </source>
</evidence>
<gene>
    <name evidence="3" type="ORF">HDF09_003856</name>
</gene>
<dbReference type="CDD" id="cd07067">
    <property type="entry name" value="HP_PGM_like"/>
    <property type="match status" value="1"/>
</dbReference>
<dbReference type="Gene3D" id="3.40.50.1240">
    <property type="entry name" value="Phosphoglycerate mutase-like"/>
    <property type="match status" value="1"/>
</dbReference>
<dbReference type="GO" id="GO:0016791">
    <property type="term" value="F:phosphatase activity"/>
    <property type="evidence" value="ECO:0007669"/>
    <property type="project" value="TreeGrafter"/>
</dbReference>
<dbReference type="InterPro" id="IPR013078">
    <property type="entry name" value="His_Pase_superF_clade-1"/>
</dbReference>
<dbReference type="SUPFAM" id="SSF53254">
    <property type="entry name" value="Phosphoglycerate mutase-like"/>
    <property type="match status" value="1"/>
</dbReference>
<protein>
    <submittedName>
        <fullName evidence="3">Broad specificity phosphatase PhoE</fullName>
    </submittedName>
</protein>
<evidence type="ECO:0000256" key="2">
    <source>
        <dbReference type="ARBA" id="ARBA00023235"/>
    </source>
</evidence>
<sequence length="228" mass="25947">MTETTDVQQPTRILLIRHGQSVANAGGIPPDHIINPLTELGHAQAKAFADTFPCTPTLFLLSPYLRAQQTSVPLRQRYPEVPIEEWPIQEFHYLNPARHNGTSEEQQMPHILEFWERDDPSYSDGPGAESFSDFIGRARDTLKRLAQLKSEGCIAVFTHGLFMQAIRLLLLFPNATDRQLMSNFRRFHFVNFIENLEVVELEVINGQLRMVGQQHLTAFTLQGETSHA</sequence>
<dbReference type="PANTHER" id="PTHR48100">
    <property type="entry name" value="BROAD-SPECIFICITY PHOSPHATASE YOR283W-RELATED"/>
    <property type="match status" value="1"/>
</dbReference>
<dbReference type="PANTHER" id="PTHR48100:SF1">
    <property type="entry name" value="HISTIDINE PHOSPHATASE FAMILY PROTEIN-RELATED"/>
    <property type="match status" value="1"/>
</dbReference>
<proteinExistence type="predicted"/>
<keyword evidence="1" id="KW-0324">Glycolysis</keyword>
<dbReference type="SMART" id="SM00855">
    <property type="entry name" value="PGAM"/>
    <property type="match status" value="1"/>
</dbReference>
<dbReference type="InterPro" id="IPR001345">
    <property type="entry name" value="PG/BPGM_mutase_AS"/>
</dbReference>
<dbReference type="Pfam" id="PF00300">
    <property type="entry name" value="His_Phos_1"/>
    <property type="match status" value="1"/>
</dbReference>
<comment type="caution">
    <text evidence="3">The sequence shown here is derived from an EMBL/GenBank/DDBJ whole genome shotgun (WGS) entry which is preliminary data.</text>
</comment>
<dbReference type="PROSITE" id="PS00175">
    <property type="entry name" value="PG_MUTASE"/>
    <property type="match status" value="1"/>
</dbReference>
<dbReference type="InterPro" id="IPR029033">
    <property type="entry name" value="His_PPase_superfam"/>
</dbReference>
<name>A0A7W8IL46_9BACT</name>
<dbReference type="InterPro" id="IPR050275">
    <property type="entry name" value="PGM_Phosphatase"/>
</dbReference>
<reference evidence="3" key="1">
    <citation type="submission" date="2020-08" db="EMBL/GenBank/DDBJ databases">
        <title>Genomic Encyclopedia of Type Strains, Phase IV (KMG-V): Genome sequencing to study the core and pangenomes of soil and plant-associated prokaryotes.</title>
        <authorList>
            <person name="Whitman W."/>
        </authorList>
    </citation>
    <scope>NUCLEOTIDE SEQUENCE [LARGE SCALE GENOMIC DNA]</scope>
    <source>
        <strain evidence="3">M8UP27</strain>
    </source>
</reference>